<organism evidence="1 2">
    <name type="scientific">Halorubrum lacusprofundi (strain ATCC 49239 / DSM 5036 / JCM 8891 / ACAM 34)</name>
    <dbReference type="NCBI Taxonomy" id="416348"/>
    <lineage>
        <taxon>Archaea</taxon>
        <taxon>Methanobacteriati</taxon>
        <taxon>Methanobacteriota</taxon>
        <taxon>Stenosarchaea group</taxon>
        <taxon>Halobacteria</taxon>
        <taxon>Halobacteriales</taxon>
        <taxon>Haloferacaceae</taxon>
        <taxon>Halorubrum</taxon>
    </lineage>
</organism>
<geneLocation type="plasmid" evidence="1 2">
    <name>pHLAC01</name>
</geneLocation>
<dbReference type="Proteomes" id="UP000000740">
    <property type="component" value="Plasmid pHLAC01"/>
</dbReference>
<dbReference type="HOGENOM" id="CLU_1507343_0_0_2"/>
<keyword evidence="2" id="KW-1185">Reference proteome</keyword>
<protein>
    <submittedName>
        <fullName evidence="1">Uncharacterized protein</fullName>
    </submittedName>
</protein>
<proteinExistence type="predicted"/>
<sequence>MTRASQKVVLGHRRLVASFEQFLSTTSFVSLLPYSTLMNCGQPRGWGCCLVDQLDYHYRQCPSRRRPTPESFTERSHGSSVRETCPLTNATPCTNSLLVKTWPIILPNSFAGRITDDPGGLFTENRGESLALQRGEDVKPDERVTDRRRDYRDTGPTTWFVTTSRTIADIPGGGGLSR</sequence>
<gene>
    <name evidence="1" type="ordered locus">Hlac_3368</name>
</gene>
<evidence type="ECO:0000313" key="2">
    <source>
        <dbReference type="Proteomes" id="UP000000740"/>
    </source>
</evidence>
<keyword evidence="1" id="KW-0614">Plasmid</keyword>
<evidence type="ECO:0000313" key="1">
    <source>
        <dbReference type="EMBL" id="ACM58888.1"/>
    </source>
</evidence>
<dbReference type="EMBL" id="CP001367">
    <property type="protein sequence ID" value="ACM58888.1"/>
    <property type="molecule type" value="Genomic_DNA"/>
</dbReference>
<name>B9LWP7_HALLT</name>
<accession>B9LWP7</accession>
<dbReference type="AlphaFoldDB" id="B9LWP7"/>
<dbReference type="KEGG" id="hla:Hlac_3368"/>
<reference evidence="1 2" key="1">
    <citation type="journal article" date="2016" name="Stand. Genomic Sci.">
        <title>Complete genome sequence of the Antarctic Halorubrum lacusprofundi type strain ACAM 34.</title>
        <authorList>
            <person name="Anderson I.J."/>
            <person name="DasSarma P."/>
            <person name="Lucas S."/>
            <person name="Copeland A."/>
            <person name="Lapidus A."/>
            <person name="Del Rio T.G."/>
            <person name="Tice H."/>
            <person name="Dalin E."/>
            <person name="Bruce D.C."/>
            <person name="Goodwin L."/>
            <person name="Pitluck S."/>
            <person name="Sims D."/>
            <person name="Brettin T.S."/>
            <person name="Detter J.C."/>
            <person name="Han C.S."/>
            <person name="Larimer F."/>
            <person name="Hauser L."/>
            <person name="Land M."/>
            <person name="Ivanova N."/>
            <person name="Richardson P."/>
            <person name="Cavicchioli R."/>
            <person name="DasSarma S."/>
            <person name="Woese C.R."/>
            <person name="Kyrpides N.C."/>
        </authorList>
    </citation>
    <scope>NUCLEOTIDE SEQUENCE [LARGE SCALE GENOMIC DNA]</scope>
    <source>
        <strain evidence="2">ATCC 49239 / DSM 5036 / JCM 8891 / ACAM 34</strain>
    </source>
</reference>